<evidence type="ECO:0000313" key="5">
    <source>
        <dbReference type="Proteomes" id="UP001515480"/>
    </source>
</evidence>
<evidence type="ECO:0000256" key="2">
    <source>
        <dbReference type="PROSITE-ProRule" id="PRU00708"/>
    </source>
</evidence>
<dbReference type="Gene3D" id="1.25.40.10">
    <property type="entry name" value="Tetratricopeptide repeat domain"/>
    <property type="match status" value="3"/>
</dbReference>
<comment type="caution">
    <text evidence="4">The sequence shown here is derived from an EMBL/GenBank/DDBJ whole genome shotgun (WGS) entry which is preliminary data.</text>
</comment>
<dbReference type="InterPro" id="IPR002885">
    <property type="entry name" value="PPR_rpt"/>
</dbReference>
<keyword evidence="5" id="KW-1185">Reference proteome</keyword>
<sequence length="538" mass="58053">MLCAFTLASLCPAPSHAFTRPAALSPPLPSAAAASFAPPPLRPRRHAIVRATDAAAYRRAVELSSRSGEWREALRLLDEMEALPQQSAAPAARRDGTPRATPTTRAYSMVMGACGRAGQWRVAVALLHRMRRRRVPYDTGALNAAIGACARSGKMDVAVRMLTAARKADPQLQADTVTFTTLMDGYSRHGEAAKALQLFDSLPRLRVRRDAVCYQSAIAACSRAGEWQQAVALLQRMEADGFAPTAKAACSAMACCTNGGHPQLALEIFEGWEARGVADGALFSNAITAHARASDAMGALRRFRAMKLAGVPRDAIAFNAAMHAVGGLQRRRTRQTLRLWRLMQAEQVDASDVTYSVLLQVLWNQPEAVVILDEAMRRSGTFSRCLQKSRAGWVLDLHGLSAGAARAMVLWLLSHLVKIKLDGQPLPAEVRLITGWGKHTPRWRKSQIGGGESSLKSAVLALLAAFRVPIEPPAAPTDGVSTMKDGTNHGEISVKMGLLGAWIDGAINVGIVRGCYERGDLFVISLNDRIGTLHPVDR</sequence>
<dbReference type="PROSITE" id="PS50828">
    <property type="entry name" value="SMR"/>
    <property type="match status" value="1"/>
</dbReference>
<dbReference type="PANTHER" id="PTHR47447">
    <property type="entry name" value="OS03G0856100 PROTEIN"/>
    <property type="match status" value="1"/>
</dbReference>
<reference evidence="4 5" key="1">
    <citation type="journal article" date="2024" name="Science">
        <title>Giant polyketide synthase enzymes in the biosynthesis of giant marine polyether toxins.</title>
        <authorList>
            <person name="Fallon T.R."/>
            <person name="Shende V.V."/>
            <person name="Wierzbicki I.H."/>
            <person name="Pendleton A.L."/>
            <person name="Watervoot N.F."/>
            <person name="Auber R.P."/>
            <person name="Gonzalez D.J."/>
            <person name="Wisecaver J.H."/>
            <person name="Moore B.S."/>
        </authorList>
    </citation>
    <scope>NUCLEOTIDE SEQUENCE [LARGE SCALE GENOMIC DNA]</scope>
    <source>
        <strain evidence="4 5">12B1</strain>
    </source>
</reference>
<keyword evidence="1" id="KW-0677">Repeat</keyword>
<gene>
    <name evidence="4" type="ORF">AB1Y20_014262</name>
</gene>
<dbReference type="EMBL" id="JBGBPQ010000028">
    <property type="protein sequence ID" value="KAL1496662.1"/>
    <property type="molecule type" value="Genomic_DNA"/>
</dbReference>
<organism evidence="4 5">
    <name type="scientific">Prymnesium parvum</name>
    <name type="common">Toxic golden alga</name>
    <dbReference type="NCBI Taxonomy" id="97485"/>
    <lineage>
        <taxon>Eukaryota</taxon>
        <taxon>Haptista</taxon>
        <taxon>Haptophyta</taxon>
        <taxon>Prymnesiophyceae</taxon>
        <taxon>Prymnesiales</taxon>
        <taxon>Prymnesiaceae</taxon>
        <taxon>Prymnesium</taxon>
    </lineage>
</organism>
<evidence type="ECO:0000259" key="3">
    <source>
        <dbReference type="PROSITE" id="PS50828"/>
    </source>
</evidence>
<feature type="repeat" description="PPR" evidence="2">
    <location>
        <begin position="103"/>
        <end position="137"/>
    </location>
</feature>
<dbReference type="SUPFAM" id="SSF160443">
    <property type="entry name" value="SMR domain-like"/>
    <property type="match status" value="1"/>
</dbReference>
<dbReference type="Pfam" id="PF13041">
    <property type="entry name" value="PPR_2"/>
    <property type="match status" value="1"/>
</dbReference>
<evidence type="ECO:0000313" key="4">
    <source>
        <dbReference type="EMBL" id="KAL1496662.1"/>
    </source>
</evidence>
<dbReference type="NCBIfam" id="TIGR00756">
    <property type="entry name" value="PPR"/>
    <property type="match status" value="3"/>
</dbReference>
<evidence type="ECO:0000256" key="1">
    <source>
        <dbReference type="ARBA" id="ARBA00022737"/>
    </source>
</evidence>
<dbReference type="SMART" id="SM00463">
    <property type="entry name" value="SMR"/>
    <property type="match status" value="1"/>
</dbReference>
<protein>
    <recommendedName>
        <fullName evidence="3">Smr domain-containing protein</fullName>
    </recommendedName>
</protein>
<feature type="repeat" description="PPR" evidence="2">
    <location>
        <begin position="175"/>
        <end position="209"/>
    </location>
</feature>
<proteinExistence type="predicted"/>
<dbReference type="InterPro" id="IPR036063">
    <property type="entry name" value="Smr_dom_sf"/>
</dbReference>
<feature type="domain" description="Smr" evidence="3">
    <location>
        <begin position="395"/>
        <end position="439"/>
    </location>
</feature>
<accession>A0AB34IFP3</accession>
<dbReference type="Gene3D" id="3.30.1370.110">
    <property type="match status" value="1"/>
</dbReference>
<dbReference type="PANTHER" id="PTHR47447:SF17">
    <property type="entry name" value="OS12G0638900 PROTEIN"/>
    <property type="match status" value="1"/>
</dbReference>
<dbReference type="Pfam" id="PF01535">
    <property type="entry name" value="PPR"/>
    <property type="match status" value="2"/>
</dbReference>
<dbReference type="PROSITE" id="PS51375">
    <property type="entry name" value="PPR"/>
    <property type="match status" value="3"/>
</dbReference>
<dbReference type="AlphaFoldDB" id="A0AB34IFP3"/>
<dbReference type="InterPro" id="IPR002625">
    <property type="entry name" value="Smr_dom"/>
</dbReference>
<name>A0AB34IFP3_PRYPA</name>
<dbReference type="InterPro" id="IPR011990">
    <property type="entry name" value="TPR-like_helical_dom_sf"/>
</dbReference>
<dbReference type="Proteomes" id="UP001515480">
    <property type="component" value="Unassembled WGS sequence"/>
</dbReference>
<feature type="repeat" description="PPR" evidence="2">
    <location>
        <begin position="210"/>
        <end position="244"/>
    </location>
</feature>